<protein>
    <recommendedName>
        <fullName evidence="4">Archaeal/vacuolar-type H+-ATPase subunit H</fullName>
    </recommendedName>
</protein>
<evidence type="ECO:0008006" key="4">
    <source>
        <dbReference type="Google" id="ProtNLM"/>
    </source>
</evidence>
<evidence type="ECO:0000313" key="3">
    <source>
        <dbReference type="Proteomes" id="UP000037267"/>
    </source>
</evidence>
<dbReference type="RefSeq" id="WP_050354864.1">
    <property type="nucleotide sequence ID" value="NZ_LGSS01000005.1"/>
</dbReference>
<proteinExistence type="predicted"/>
<organism evidence="2 3">
    <name type="scientific">Gottschalkia purinilytica</name>
    <name type="common">Clostridium purinilyticum</name>
    <dbReference type="NCBI Taxonomy" id="1503"/>
    <lineage>
        <taxon>Bacteria</taxon>
        <taxon>Bacillati</taxon>
        <taxon>Bacillota</taxon>
        <taxon>Tissierellia</taxon>
        <taxon>Tissierellales</taxon>
        <taxon>Gottschalkiaceae</taxon>
        <taxon>Gottschalkia</taxon>
    </lineage>
</organism>
<dbReference type="STRING" id="1503.CLPU_5c00700"/>
<reference evidence="3" key="1">
    <citation type="submission" date="2015-07" db="EMBL/GenBank/DDBJ databases">
        <title>Draft genome sequence of the purine-degrading Gottschalkia purinilyticum DSM 1384 (formerly Clostridium purinilyticum).</title>
        <authorList>
            <person name="Poehlein A."/>
            <person name="Schiel-Bengelsdorf B."/>
            <person name="Bengelsdorf F.R."/>
            <person name="Daniel R."/>
            <person name="Duerre P."/>
        </authorList>
    </citation>
    <scope>NUCLEOTIDE SEQUENCE [LARGE SCALE GENOMIC DNA]</scope>
    <source>
        <strain evidence="3">DSM 1384</strain>
    </source>
</reference>
<keyword evidence="1" id="KW-0175">Coiled coil</keyword>
<dbReference type="OrthoDB" id="1690557at2"/>
<accession>A0A0L0WB83</accession>
<dbReference type="Proteomes" id="UP000037267">
    <property type="component" value="Unassembled WGS sequence"/>
</dbReference>
<name>A0A0L0WB83_GOTPU</name>
<sequence>MDVFKLLDEMEEILESSSSIPFAGKTLVDKYELLEIVGEIRSKLPDEIKQAEWIKEERQRILAEAQSDADTMVKEIQLHIEEMVDQDEIVRQAHERAEEIIEKAQSNAKEIRIGSMEYADQLLKEVENRLMSLGNNIKDIVEVVEANRNELKGDK</sequence>
<evidence type="ECO:0000313" key="2">
    <source>
        <dbReference type="EMBL" id="KNF08763.1"/>
    </source>
</evidence>
<dbReference type="AlphaFoldDB" id="A0A0L0WB83"/>
<evidence type="ECO:0000256" key="1">
    <source>
        <dbReference type="SAM" id="Coils"/>
    </source>
</evidence>
<keyword evidence="3" id="KW-1185">Reference proteome</keyword>
<gene>
    <name evidence="2" type="ORF">CLPU_5c00700</name>
</gene>
<feature type="coiled-coil region" evidence="1">
    <location>
        <begin position="94"/>
        <end position="143"/>
    </location>
</feature>
<dbReference type="EMBL" id="LGSS01000005">
    <property type="protein sequence ID" value="KNF08763.1"/>
    <property type="molecule type" value="Genomic_DNA"/>
</dbReference>
<comment type="caution">
    <text evidence="2">The sequence shown here is derived from an EMBL/GenBank/DDBJ whole genome shotgun (WGS) entry which is preliminary data.</text>
</comment>